<gene>
    <name evidence="1" type="ORF">DSM112329_00812</name>
</gene>
<accession>A0AAU7AR67</accession>
<reference evidence="1" key="1">
    <citation type="submission" date="2022-12" db="EMBL/GenBank/DDBJ databases">
        <title>Paraconexibacter alkalitolerans sp. nov. and Baekduia alba sp. nov., isolated from soil and emended description of the genera Paraconexibacter (Chun et al., 2020) and Baekduia (An et al., 2020).</title>
        <authorList>
            <person name="Vieira S."/>
            <person name="Huber K.J."/>
            <person name="Geppert A."/>
            <person name="Wolf J."/>
            <person name="Neumann-Schaal M."/>
            <person name="Muesken M."/>
            <person name="Overmann J."/>
        </authorList>
    </citation>
    <scope>NUCLEOTIDE SEQUENCE</scope>
    <source>
        <strain evidence="1">AEG42_29</strain>
    </source>
</reference>
<evidence type="ECO:0008006" key="2">
    <source>
        <dbReference type="Google" id="ProtNLM"/>
    </source>
</evidence>
<sequence length="387" mass="41654">MAHGVVSRLAAARRRYAGRRVPHGLFGPGLLLCHRPLVRTHLRLWWAGRSGVPPAAHVVLELWLYVRFLLTLPRQLRQAPRGRRVRLLVRSAAWSVPPGQLLLFGLDRPGSRLLEFVFDQEIGGWHALRNRDASATALLADKQAFAELAAAHGVTVPRALVAVRRGSAEPLATLLTGTAGDPLEVFCKLRAGNRALGAFAAVRAEAGWIGRRLNGPPLDSPAAVESAWRELIGHGDALVQPLLRDCVALRPLAEVEGDEVTTIRAITRRDDELLVALLEVPLPTGGYAILEIEAATGAVLPEVPHHPTPAAARAVRQRAGDGFRVPCFDAILAQSARLQALVDLPAIAWDWTVTADGPVLLEGNSGWSGLMPQVFRGGLLTGDRCGA</sequence>
<dbReference type="EMBL" id="CP114014">
    <property type="protein sequence ID" value="XAY03986.1"/>
    <property type="molecule type" value="Genomic_DNA"/>
</dbReference>
<dbReference type="KEGG" id="parq:DSM112329_00812"/>
<dbReference type="AlphaFoldDB" id="A0AAU7AR67"/>
<organism evidence="1">
    <name type="scientific">Paraconexibacter sp. AEG42_29</name>
    <dbReference type="NCBI Taxonomy" id="2997339"/>
    <lineage>
        <taxon>Bacteria</taxon>
        <taxon>Bacillati</taxon>
        <taxon>Actinomycetota</taxon>
        <taxon>Thermoleophilia</taxon>
        <taxon>Solirubrobacterales</taxon>
        <taxon>Paraconexibacteraceae</taxon>
        <taxon>Paraconexibacter</taxon>
    </lineage>
</organism>
<dbReference type="RefSeq" id="WP_354700533.1">
    <property type="nucleotide sequence ID" value="NZ_CP114014.1"/>
</dbReference>
<protein>
    <recommendedName>
        <fullName evidence="2">Alpha-L-glutamate ligase-related protein ATP-grasp domain-containing protein</fullName>
    </recommendedName>
</protein>
<name>A0AAU7AR67_9ACTN</name>
<proteinExistence type="predicted"/>
<evidence type="ECO:0000313" key="1">
    <source>
        <dbReference type="EMBL" id="XAY03986.1"/>
    </source>
</evidence>